<name>A0A7G9R7D8_9ACTN</name>
<evidence type="ECO:0000256" key="3">
    <source>
        <dbReference type="ARBA" id="ARBA00038502"/>
    </source>
</evidence>
<comment type="similarity">
    <text evidence="3">Belongs to the acetyltransferase family. RimJ subfamily.</text>
</comment>
<organism evidence="5 6">
    <name type="scientific">Nocardioides mesophilus</name>
    <dbReference type="NCBI Taxonomy" id="433659"/>
    <lineage>
        <taxon>Bacteria</taxon>
        <taxon>Bacillati</taxon>
        <taxon>Actinomycetota</taxon>
        <taxon>Actinomycetes</taxon>
        <taxon>Propionibacteriales</taxon>
        <taxon>Nocardioidaceae</taxon>
        <taxon>Nocardioides</taxon>
    </lineage>
</organism>
<reference evidence="5 6" key="1">
    <citation type="submission" date="2020-08" db="EMBL/GenBank/DDBJ databases">
        <title>Genome sequence of Nocardioides mesophilus KACC 16243T.</title>
        <authorList>
            <person name="Hyun D.-W."/>
            <person name="Bae J.-W."/>
        </authorList>
    </citation>
    <scope>NUCLEOTIDE SEQUENCE [LARGE SCALE GENOMIC DNA]</scope>
    <source>
        <strain evidence="5 6">KACC 16243</strain>
    </source>
</reference>
<sequence>MTGTTELSRTDIRPVLAADWRAIHSWAALDQVCRYQAWGPNDENQTRTFVADAVSAWSEQPRTRFVYVITSGGAVIGNCELNLRGHAQAEIGYGLHPDHWGHGHATSAVRKLLELGFVSHGVHRIFATCDPRNVGSASVLQRVGMTYEGRLRETVLIRDGWRDSDVYSLLAPEWRPEDAVARP</sequence>
<gene>
    <name evidence="5" type="ORF">H9L09_13045</name>
</gene>
<evidence type="ECO:0000256" key="1">
    <source>
        <dbReference type="ARBA" id="ARBA00022679"/>
    </source>
</evidence>
<accession>A0A7G9R7D8</accession>
<dbReference type="KEGG" id="nmes:H9L09_13045"/>
<dbReference type="RefSeq" id="WP_187577349.1">
    <property type="nucleotide sequence ID" value="NZ_CP060713.1"/>
</dbReference>
<evidence type="ECO:0000256" key="2">
    <source>
        <dbReference type="ARBA" id="ARBA00023315"/>
    </source>
</evidence>
<proteinExistence type="inferred from homology"/>
<evidence type="ECO:0000313" key="6">
    <source>
        <dbReference type="Proteomes" id="UP000515947"/>
    </source>
</evidence>
<keyword evidence="2" id="KW-0012">Acyltransferase</keyword>
<dbReference type="Proteomes" id="UP000515947">
    <property type="component" value="Chromosome"/>
</dbReference>
<dbReference type="EMBL" id="CP060713">
    <property type="protein sequence ID" value="QNN51513.1"/>
    <property type="molecule type" value="Genomic_DNA"/>
</dbReference>
<dbReference type="InterPro" id="IPR016181">
    <property type="entry name" value="Acyl_CoA_acyltransferase"/>
</dbReference>
<protein>
    <submittedName>
        <fullName evidence="5">GNAT family N-acetyltransferase</fullName>
    </submittedName>
</protein>
<evidence type="ECO:0000313" key="5">
    <source>
        <dbReference type="EMBL" id="QNN51513.1"/>
    </source>
</evidence>
<evidence type="ECO:0000259" key="4">
    <source>
        <dbReference type="PROSITE" id="PS51186"/>
    </source>
</evidence>
<keyword evidence="1 5" id="KW-0808">Transferase</keyword>
<keyword evidence="6" id="KW-1185">Reference proteome</keyword>
<dbReference type="SUPFAM" id="SSF55729">
    <property type="entry name" value="Acyl-CoA N-acyltransferases (Nat)"/>
    <property type="match status" value="1"/>
</dbReference>
<dbReference type="PANTHER" id="PTHR43792">
    <property type="entry name" value="GNAT FAMILY, PUTATIVE (AFU_ORTHOLOGUE AFUA_3G00765)-RELATED-RELATED"/>
    <property type="match status" value="1"/>
</dbReference>
<dbReference type="PANTHER" id="PTHR43792:SF8">
    <property type="entry name" value="[RIBOSOMAL PROTEIN US5]-ALANINE N-ACETYLTRANSFERASE"/>
    <property type="match status" value="1"/>
</dbReference>
<dbReference type="PROSITE" id="PS51186">
    <property type="entry name" value="GNAT"/>
    <property type="match status" value="1"/>
</dbReference>
<dbReference type="InterPro" id="IPR051531">
    <property type="entry name" value="N-acetyltransferase"/>
</dbReference>
<dbReference type="Pfam" id="PF13302">
    <property type="entry name" value="Acetyltransf_3"/>
    <property type="match status" value="1"/>
</dbReference>
<feature type="domain" description="N-acetyltransferase" evidence="4">
    <location>
        <begin position="10"/>
        <end position="172"/>
    </location>
</feature>
<dbReference type="Gene3D" id="3.40.630.30">
    <property type="match status" value="1"/>
</dbReference>
<dbReference type="InterPro" id="IPR000182">
    <property type="entry name" value="GNAT_dom"/>
</dbReference>
<dbReference type="GO" id="GO:0016747">
    <property type="term" value="F:acyltransferase activity, transferring groups other than amino-acyl groups"/>
    <property type="evidence" value="ECO:0007669"/>
    <property type="project" value="InterPro"/>
</dbReference>
<dbReference type="AlphaFoldDB" id="A0A7G9R7D8"/>